<comment type="caution">
    <text evidence="1">The sequence shown here is derived from an EMBL/GenBank/DDBJ whole genome shotgun (WGS) entry which is preliminary data.</text>
</comment>
<accession>A0A371Q2S7</accession>
<dbReference type="RefSeq" id="WP_128508669.1">
    <property type="nucleotide sequence ID" value="NZ_QUAC01000158.1"/>
</dbReference>
<organism evidence="1 2">
    <name type="scientific">Streptomyces inhibens</name>
    <dbReference type="NCBI Taxonomy" id="2293571"/>
    <lineage>
        <taxon>Bacteria</taxon>
        <taxon>Bacillati</taxon>
        <taxon>Actinomycetota</taxon>
        <taxon>Actinomycetes</taxon>
        <taxon>Kitasatosporales</taxon>
        <taxon>Streptomycetaceae</taxon>
        <taxon>Streptomyces</taxon>
    </lineage>
</organism>
<gene>
    <name evidence="1" type="ORF">DY245_20430</name>
</gene>
<protein>
    <submittedName>
        <fullName evidence="1">Uncharacterized protein</fullName>
    </submittedName>
</protein>
<dbReference type="AlphaFoldDB" id="A0A371Q2S7"/>
<keyword evidence="2" id="KW-1185">Reference proteome</keyword>
<dbReference type="EMBL" id="QUAC01000158">
    <property type="protein sequence ID" value="REK88643.1"/>
    <property type="molecule type" value="Genomic_DNA"/>
</dbReference>
<name>A0A371Q2S7_STRIH</name>
<evidence type="ECO:0000313" key="2">
    <source>
        <dbReference type="Proteomes" id="UP000262477"/>
    </source>
</evidence>
<reference evidence="1 2" key="1">
    <citation type="submission" date="2018-08" db="EMBL/GenBank/DDBJ databases">
        <title>Streptomyces NEAU-D10 sp. nov., a novel Actinomycete isolated from soil.</title>
        <authorList>
            <person name="Jin L."/>
        </authorList>
    </citation>
    <scope>NUCLEOTIDE SEQUENCE [LARGE SCALE GENOMIC DNA]</scope>
    <source>
        <strain evidence="1 2">NEAU-D10</strain>
    </source>
</reference>
<evidence type="ECO:0000313" key="1">
    <source>
        <dbReference type="EMBL" id="REK88643.1"/>
    </source>
</evidence>
<proteinExistence type="predicted"/>
<dbReference type="Proteomes" id="UP000262477">
    <property type="component" value="Unassembled WGS sequence"/>
</dbReference>
<sequence length="63" mass="7007">MIPPGQACRASDRVEVSARARATVARAVQGYAPAELWMGETEREAGYIGRRDMRYNPRLNGRA</sequence>